<proteinExistence type="inferred from homology"/>
<dbReference type="InterPro" id="IPR035911">
    <property type="entry name" value="MurE/MurF_N"/>
</dbReference>
<keyword evidence="3 10" id="KW-0132">Cell division</keyword>
<dbReference type="GO" id="GO:0051301">
    <property type="term" value="P:cell division"/>
    <property type="evidence" value="ECO:0007669"/>
    <property type="project" value="UniProtKB-KW"/>
</dbReference>
<evidence type="ECO:0000256" key="1">
    <source>
        <dbReference type="ARBA" id="ARBA00022490"/>
    </source>
</evidence>
<comment type="catalytic activity">
    <reaction evidence="10 11">
        <text>D-alanyl-D-alanine + UDP-N-acetyl-alpha-D-muramoyl-L-alanyl-gamma-D-glutamyl-meso-2,6-diaminopimelate + ATP = UDP-N-acetyl-alpha-D-muramoyl-L-alanyl-gamma-D-glutamyl-meso-2,6-diaminopimeloyl-D-alanyl-D-alanine + ADP + phosphate + H(+)</text>
        <dbReference type="Rhea" id="RHEA:28374"/>
        <dbReference type="ChEBI" id="CHEBI:15378"/>
        <dbReference type="ChEBI" id="CHEBI:30616"/>
        <dbReference type="ChEBI" id="CHEBI:43474"/>
        <dbReference type="ChEBI" id="CHEBI:57822"/>
        <dbReference type="ChEBI" id="CHEBI:61386"/>
        <dbReference type="ChEBI" id="CHEBI:83905"/>
        <dbReference type="ChEBI" id="CHEBI:456216"/>
        <dbReference type="EC" id="6.3.2.10"/>
    </reaction>
</comment>
<evidence type="ECO:0000256" key="10">
    <source>
        <dbReference type="HAMAP-Rule" id="MF_02019"/>
    </source>
</evidence>
<protein>
    <recommendedName>
        <fullName evidence="10 11">UDP-N-acetylmuramoyl-tripeptide--D-alanyl-D-alanine ligase</fullName>
        <ecNumber evidence="10 11">6.3.2.10</ecNumber>
    </recommendedName>
    <alternativeName>
        <fullName evidence="10">D-alanyl-D-alanine-adding enzyme</fullName>
    </alternativeName>
</protein>
<dbReference type="GO" id="GO:0005737">
    <property type="term" value="C:cytoplasm"/>
    <property type="evidence" value="ECO:0007669"/>
    <property type="project" value="UniProtKB-SubCell"/>
</dbReference>
<dbReference type="InterPro" id="IPR013221">
    <property type="entry name" value="Mur_ligase_cen"/>
</dbReference>
<dbReference type="SUPFAM" id="SSF63418">
    <property type="entry name" value="MurE/MurF N-terminal domain"/>
    <property type="match status" value="1"/>
</dbReference>
<dbReference type="RefSeq" id="WP_120745600.1">
    <property type="nucleotide sequence ID" value="NZ_RBAH01000001.1"/>
</dbReference>
<dbReference type="UniPathway" id="UPA00219"/>
<evidence type="ECO:0000256" key="6">
    <source>
        <dbReference type="ARBA" id="ARBA00022960"/>
    </source>
</evidence>
<dbReference type="InterPro" id="IPR005863">
    <property type="entry name" value="UDP-N-AcMur_synth"/>
</dbReference>
<evidence type="ECO:0000313" key="16">
    <source>
        <dbReference type="Proteomes" id="UP000282311"/>
    </source>
</evidence>
<dbReference type="SUPFAM" id="SSF53244">
    <property type="entry name" value="MurD-like peptide ligases, peptide-binding domain"/>
    <property type="match status" value="1"/>
</dbReference>
<dbReference type="GO" id="GO:0005524">
    <property type="term" value="F:ATP binding"/>
    <property type="evidence" value="ECO:0007669"/>
    <property type="project" value="UniProtKB-UniRule"/>
</dbReference>
<dbReference type="NCBIfam" id="TIGR01143">
    <property type="entry name" value="murF"/>
    <property type="match status" value="1"/>
</dbReference>
<evidence type="ECO:0000256" key="5">
    <source>
        <dbReference type="ARBA" id="ARBA00022840"/>
    </source>
</evidence>
<dbReference type="GO" id="GO:0071555">
    <property type="term" value="P:cell wall organization"/>
    <property type="evidence" value="ECO:0007669"/>
    <property type="project" value="UniProtKB-KW"/>
</dbReference>
<keyword evidence="4 10" id="KW-0547">Nucleotide-binding</keyword>
<dbReference type="HAMAP" id="MF_02019">
    <property type="entry name" value="MurF"/>
    <property type="match status" value="1"/>
</dbReference>
<dbReference type="Proteomes" id="UP000282311">
    <property type="component" value="Unassembled WGS sequence"/>
</dbReference>
<evidence type="ECO:0000256" key="3">
    <source>
        <dbReference type="ARBA" id="ARBA00022618"/>
    </source>
</evidence>
<comment type="function">
    <text evidence="10 11">Involved in cell wall formation. Catalyzes the final step in the synthesis of UDP-N-acetylmuramoyl-pentapeptide, the precursor of murein.</text>
</comment>
<accession>A0A3B0CNH6</accession>
<dbReference type="EC" id="6.3.2.10" evidence="10 11"/>
<dbReference type="PANTHER" id="PTHR43024:SF1">
    <property type="entry name" value="UDP-N-ACETYLMURAMOYL-TRIPEPTIDE--D-ALANYL-D-ALANINE LIGASE"/>
    <property type="match status" value="1"/>
</dbReference>
<keyword evidence="5 10" id="KW-0067">ATP-binding</keyword>
<keyword evidence="7 10" id="KW-0573">Peptidoglycan synthesis</keyword>
<gene>
    <name evidence="10" type="primary">murF</name>
    <name evidence="15" type="ORF">D7M11_02760</name>
</gene>
<dbReference type="InterPro" id="IPR004101">
    <property type="entry name" value="Mur_ligase_C"/>
</dbReference>
<evidence type="ECO:0000256" key="9">
    <source>
        <dbReference type="ARBA" id="ARBA00023316"/>
    </source>
</evidence>
<organism evidence="15 16">
    <name type="scientific">Paenibacillus ginsengarvi</name>
    <dbReference type="NCBI Taxonomy" id="400777"/>
    <lineage>
        <taxon>Bacteria</taxon>
        <taxon>Bacillati</taxon>
        <taxon>Bacillota</taxon>
        <taxon>Bacilli</taxon>
        <taxon>Bacillales</taxon>
        <taxon>Paenibacillaceae</taxon>
        <taxon>Paenibacillus</taxon>
    </lineage>
</organism>
<evidence type="ECO:0000313" key="15">
    <source>
        <dbReference type="EMBL" id="RKN86893.1"/>
    </source>
</evidence>
<feature type="domain" description="Mur ligase C-terminal" evidence="13">
    <location>
        <begin position="321"/>
        <end position="447"/>
    </location>
</feature>
<dbReference type="InterPro" id="IPR036615">
    <property type="entry name" value="Mur_ligase_C_dom_sf"/>
</dbReference>
<dbReference type="InterPro" id="IPR000713">
    <property type="entry name" value="Mur_ligase_N"/>
</dbReference>
<dbReference type="GO" id="GO:0009252">
    <property type="term" value="P:peptidoglycan biosynthetic process"/>
    <property type="evidence" value="ECO:0007669"/>
    <property type="project" value="UniProtKB-UniRule"/>
</dbReference>
<dbReference type="OrthoDB" id="9801978at2"/>
<comment type="similarity">
    <text evidence="10">Belongs to the MurCDEF family. MurF subfamily.</text>
</comment>
<dbReference type="PANTHER" id="PTHR43024">
    <property type="entry name" value="UDP-N-ACETYLMURAMOYL-TRIPEPTIDE--D-ALANYL-D-ALANINE LIGASE"/>
    <property type="match status" value="1"/>
</dbReference>
<dbReference type="Pfam" id="PF02875">
    <property type="entry name" value="Mur_ligase_C"/>
    <property type="match status" value="1"/>
</dbReference>
<dbReference type="InterPro" id="IPR036565">
    <property type="entry name" value="Mur-like_cat_sf"/>
</dbReference>
<evidence type="ECO:0000256" key="11">
    <source>
        <dbReference type="RuleBase" id="RU004136"/>
    </source>
</evidence>
<dbReference type="Pfam" id="PF08245">
    <property type="entry name" value="Mur_ligase_M"/>
    <property type="match status" value="1"/>
</dbReference>
<dbReference type="InterPro" id="IPR051046">
    <property type="entry name" value="MurCDEF_CellWall_CoF430Synth"/>
</dbReference>
<dbReference type="EMBL" id="RBAH01000001">
    <property type="protein sequence ID" value="RKN86893.1"/>
    <property type="molecule type" value="Genomic_DNA"/>
</dbReference>
<dbReference type="Pfam" id="PF01225">
    <property type="entry name" value="Mur_ligase"/>
    <property type="match status" value="1"/>
</dbReference>
<keyword evidence="9 10" id="KW-0961">Cell wall biogenesis/degradation</keyword>
<sequence length="463" mass="50083">MMIRKFGEIAEMVTGTAVGGEAAMLVRGVSKDTRTIEAGNLYVPIIGERFDGHDYAKEAYDRGASATLWQRDRGEPPAGVPAIIVDDTLAALQQLAARYREQLPVRIIGVTGSNGKTTTKDMIAAVLAESYNVFKTEGNLNGDIGLPLMILRMDESTELAVLEMGMRGFGEIELLTQIARPEVAVITMIGEAHLERLGSREGIARAKLEIAAGLRSGGVLVYNGDEPLIEKLLPAAAKPDSMSCVRFGTSDQNDLQLGRVGIEADGSSFTVGSSQEPVYHIPLLGRHNAVNALAAIAVGRHFDLTPEAIASGLRKAQPTGMRIEKLQAPTGLTVLNDAYNASPASTRASLELLGELTGYGRKIVVLGDMLELGGEEEQFHWEIGEFLTPDRYDYVFAYGPLSVHMAEAARLSFPPERVRWFADKEELAQEVASVAAPEDIVLVKGSRGMRLEEVVHKLMTLQL</sequence>
<dbReference type="Gene3D" id="3.40.1190.10">
    <property type="entry name" value="Mur-like, catalytic domain"/>
    <property type="match status" value="1"/>
</dbReference>
<keyword evidence="6 10" id="KW-0133">Cell shape</keyword>
<dbReference type="GO" id="GO:0047480">
    <property type="term" value="F:UDP-N-acetylmuramoyl-tripeptide-D-alanyl-D-alanine ligase activity"/>
    <property type="evidence" value="ECO:0007669"/>
    <property type="project" value="UniProtKB-UniRule"/>
</dbReference>
<keyword evidence="1 10" id="KW-0963">Cytoplasm</keyword>
<dbReference type="Gene3D" id="3.90.190.20">
    <property type="entry name" value="Mur ligase, C-terminal domain"/>
    <property type="match status" value="1"/>
</dbReference>
<keyword evidence="8 10" id="KW-0131">Cell cycle</keyword>
<comment type="subcellular location">
    <subcellularLocation>
        <location evidence="10 11">Cytoplasm</location>
    </subcellularLocation>
</comment>
<dbReference type="SUPFAM" id="SSF53623">
    <property type="entry name" value="MurD-like peptide ligases, catalytic domain"/>
    <property type="match status" value="1"/>
</dbReference>
<evidence type="ECO:0000256" key="7">
    <source>
        <dbReference type="ARBA" id="ARBA00022984"/>
    </source>
</evidence>
<evidence type="ECO:0000259" key="14">
    <source>
        <dbReference type="Pfam" id="PF08245"/>
    </source>
</evidence>
<keyword evidence="16" id="KW-1185">Reference proteome</keyword>
<dbReference type="AlphaFoldDB" id="A0A3B0CNH6"/>
<feature type="domain" description="Mur ligase central" evidence="14">
    <location>
        <begin position="110"/>
        <end position="298"/>
    </location>
</feature>
<dbReference type="GO" id="GO:0008360">
    <property type="term" value="P:regulation of cell shape"/>
    <property type="evidence" value="ECO:0007669"/>
    <property type="project" value="UniProtKB-KW"/>
</dbReference>
<name>A0A3B0CNH6_9BACL</name>
<evidence type="ECO:0000256" key="4">
    <source>
        <dbReference type="ARBA" id="ARBA00022741"/>
    </source>
</evidence>
<comment type="pathway">
    <text evidence="10 11">Cell wall biogenesis; peptidoglycan biosynthesis.</text>
</comment>
<comment type="caution">
    <text evidence="15">The sequence shown here is derived from an EMBL/GenBank/DDBJ whole genome shotgun (WGS) entry which is preliminary data.</text>
</comment>
<keyword evidence="2 10" id="KW-0436">Ligase</keyword>
<evidence type="ECO:0000259" key="13">
    <source>
        <dbReference type="Pfam" id="PF02875"/>
    </source>
</evidence>
<dbReference type="Gene3D" id="3.40.1390.10">
    <property type="entry name" value="MurE/MurF, N-terminal domain"/>
    <property type="match status" value="1"/>
</dbReference>
<reference evidence="15 16" key="1">
    <citation type="journal article" date="2007" name="Int. J. Syst. Evol. Microbiol.">
        <title>Paenibacillus ginsengarvi sp. nov., isolated from soil from ginseng cultivation.</title>
        <authorList>
            <person name="Yoon M.H."/>
            <person name="Ten L.N."/>
            <person name="Im W.T."/>
        </authorList>
    </citation>
    <scope>NUCLEOTIDE SEQUENCE [LARGE SCALE GENOMIC DNA]</scope>
    <source>
        <strain evidence="15 16">KCTC 13059</strain>
    </source>
</reference>
<feature type="binding site" evidence="10">
    <location>
        <begin position="112"/>
        <end position="118"/>
    </location>
    <ligand>
        <name>ATP</name>
        <dbReference type="ChEBI" id="CHEBI:30616"/>
    </ligand>
</feature>
<evidence type="ECO:0000256" key="8">
    <source>
        <dbReference type="ARBA" id="ARBA00023306"/>
    </source>
</evidence>
<dbReference type="GO" id="GO:0008766">
    <property type="term" value="F:UDP-N-acetylmuramoylalanyl-D-glutamyl-2,6-diaminopimelate-D-alanyl-D-alanine ligase activity"/>
    <property type="evidence" value="ECO:0007669"/>
    <property type="project" value="RHEA"/>
</dbReference>
<feature type="domain" description="Mur ligase N-terminal catalytic" evidence="12">
    <location>
        <begin position="26"/>
        <end position="100"/>
    </location>
</feature>
<evidence type="ECO:0000256" key="2">
    <source>
        <dbReference type="ARBA" id="ARBA00022598"/>
    </source>
</evidence>
<evidence type="ECO:0000259" key="12">
    <source>
        <dbReference type="Pfam" id="PF01225"/>
    </source>
</evidence>